<dbReference type="Gene3D" id="3.30.70.1880">
    <property type="entry name" value="Protein of unknown function DUF881"/>
    <property type="match status" value="1"/>
</dbReference>
<comment type="caution">
    <text evidence="2">The sequence shown here is derived from an EMBL/GenBank/DDBJ whole genome shotgun (WGS) entry which is preliminary data.</text>
</comment>
<gene>
    <name evidence="2" type="ORF">SDC9_35944</name>
</gene>
<evidence type="ECO:0000256" key="1">
    <source>
        <dbReference type="SAM" id="Coils"/>
    </source>
</evidence>
<dbReference type="InterPro" id="IPR010273">
    <property type="entry name" value="DUF881"/>
</dbReference>
<dbReference type="AlphaFoldDB" id="A0A644VGV4"/>
<dbReference type="Pfam" id="PF05949">
    <property type="entry name" value="DUF881"/>
    <property type="match status" value="1"/>
</dbReference>
<proteinExistence type="predicted"/>
<evidence type="ECO:0000313" key="2">
    <source>
        <dbReference type="EMBL" id="MPL89902.1"/>
    </source>
</evidence>
<dbReference type="PANTHER" id="PTHR37313">
    <property type="entry name" value="UPF0749 PROTEIN RV1825"/>
    <property type="match status" value="1"/>
</dbReference>
<keyword evidence="1" id="KW-0175">Coiled coil</keyword>
<protein>
    <recommendedName>
        <fullName evidence="3">Division initiation protein</fullName>
    </recommendedName>
</protein>
<dbReference type="EMBL" id="VSSQ01000290">
    <property type="protein sequence ID" value="MPL89902.1"/>
    <property type="molecule type" value="Genomic_DNA"/>
</dbReference>
<dbReference type="PANTHER" id="PTHR37313:SF2">
    <property type="entry name" value="UPF0749 PROTEIN YLXX"/>
    <property type="match status" value="1"/>
</dbReference>
<organism evidence="2">
    <name type="scientific">bioreactor metagenome</name>
    <dbReference type="NCBI Taxonomy" id="1076179"/>
    <lineage>
        <taxon>unclassified sequences</taxon>
        <taxon>metagenomes</taxon>
        <taxon>ecological metagenomes</taxon>
    </lineage>
</organism>
<name>A0A644VGV4_9ZZZZ</name>
<evidence type="ECO:0008006" key="3">
    <source>
        <dbReference type="Google" id="ProtNLM"/>
    </source>
</evidence>
<reference evidence="2" key="1">
    <citation type="submission" date="2019-08" db="EMBL/GenBank/DDBJ databases">
        <authorList>
            <person name="Kucharzyk K."/>
            <person name="Murdoch R.W."/>
            <person name="Higgins S."/>
            <person name="Loffler F."/>
        </authorList>
    </citation>
    <scope>NUCLEOTIDE SEQUENCE</scope>
</reference>
<feature type="coiled-coil region" evidence="1">
    <location>
        <begin position="34"/>
        <end position="68"/>
    </location>
</feature>
<accession>A0A644VGV4</accession>
<sequence>MFRDKQAKVLIFLVCMILGIMLATQFKSAENAKNSISQQRVEDLAERLKTAEKDKANLTEEIKKLHKQSGGDAMALELTALRARAGETAMEGPGVKVTLDDSTVVTKPGDNANLYIIHDDDLLRLINELRAAGAEALAVNKERLLDISEIRCAGPTVSVNNTRFSPPYQIIALGEPKTLEGALRLRGGVIETLKFWGISVKVEQSDSLTVPAFKGTRRYEFAKVKEGAPQ</sequence>